<proteinExistence type="predicted"/>
<name>A0A7S1V661_9STRA</name>
<protein>
    <submittedName>
        <fullName evidence="1">Uncharacterized protein</fullName>
    </submittedName>
</protein>
<gene>
    <name evidence="1" type="ORF">GOCE00092_LOCUS16069</name>
</gene>
<dbReference type="AlphaFoldDB" id="A0A7S1V661"/>
<evidence type="ECO:0000313" key="1">
    <source>
        <dbReference type="EMBL" id="CAD9289225.1"/>
    </source>
</evidence>
<reference evidence="1" key="1">
    <citation type="submission" date="2021-01" db="EMBL/GenBank/DDBJ databases">
        <authorList>
            <person name="Corre E."/>
            <person name="Pelletier E."/>
            <person name="Niang G."/>
            <person name="Scheremetjew M."/>
            <person name="Finn R."/>
            <person name="Kale V."/>
            <person name="Holt S."/>
            <person name="Cochrane G."/>
            <person name="Meng A."/>
            <person name="Brown T."/>
            <person name="Cohen L."/>
        </authorList>
    </citation>
    <scope>NUCLEOTIDE SEQUENCE</scope>
    <source>
        <strain evidence="1">CCMP 410</strain>
    </source>
</reference>
<accession>A0A7S1V661</accession>
<sequence>MSSSICSLVCYGYPPRRDVCPYSSSFDDDDDDDDIIVDASLRCSSSRLRSNKCSSGRDTNHNANDDIVIGIIMGNNYGCNLYGTKRTLLLLLKTILMRTTTISHS</sequence>
<organism evidence="1">
    <name type="scientific">Grammatophora oceanica</name>
    <dbReference type="NCBI Taxonomy" id="210454"/>
    <lineage>
        <taxon>Eukaryota</taxon>
        <taxon>Sar</taxon>
        <taxon>Stramenopiles</taxon>
        <taxon>Ochrophyta</taxon>
        <taxon>Bacillariophyta</taxon>
        <taxon>Fragilariophyceae</taxon>
        <taxon>Fragilariophycidae</taxon>
        <taxon>Rhabdonematales</taxon>
        <taxon>Grammatophoraceae</taxon>
        <taxon>Grammatophora</taxon>
    </lineage>
</organism>
<dbReference type="EMBL" id="HBGK01030826">
    <property type="protein sequence ID" value="CAD9289225.1"/>
    <property type="molecule type" value="Transcribed_RNA"/>
</dbReference>